<evidence type="ECO:0000256" key="2">
    <source>
        <dbReference type="ARBA" id="ARBA00022723"/>
    </source>
</evidence>
<dbReference type="InterPro" id="IPR044861">
    <property type="entry name" value="IPNS-like_FE2OG_OXY"/>
</dbReference>
<evidence type="ECO:0000256" key="1">
    <source>
        <dbReference type="ARBA" id="ARBA00008056"/>
    </source>
</evidence>
<dbReference type="FunFam" id="2.60.120.330:FF:000001">
    <property type="entry name" value="Protein SRG1"/>
    <property type="match status" value="1"/>
</dbReference>
<dbReference type="GO" id="GO:0046872">
    <property type="term" value="F:metal ion binding"/>
    <property type="evidence" value="ECO:0007669"/>
    <property type="project" value="UniProtKB-KW"/>
</dbReference>
<dbReference type="Gene3D" id="2.60.120.330">
    <property type="entry name" value="B-lactam Antibiotic, Isopenicillin N Synthase, Chain"/>
    <property type="match status" value="1"/>
</dbReference>
<evidence type="ECO:0000313" key="7">
    <source>
        <dbReference type="EMBL" id="KFK33253.1"/>
    </source>
</evidence>
<evidence type="ECO:0000256" key="4">
    <source>
        <dbReference type="ARBA" id="ARBA00023004"/>
    </source>
</evidence>
<name>A0A087GTQ1_ARAAL</name>
<keyword evidence="8" id="KW-1185">Reference proteome</keyword>
<dbReference type="PANTHER" id="PTHR47991">
    <property type="entry name" value="OXOGLUTARATE/IRON-DEPENDENT DIOXYGENASE"/>
    <property type="match status" value="1"/>
</dbReference>
<dbReference type="InterPro" id="IPR027443">
    <property type="entry name" value="IPNS-like_sf"/>
</dbReference>
<protein>
    <recommendedName>
        <fullName evidence="6">Fe2OG dioxygenase domain-containing protein</fullName>
    </recommendedName>
</protein>
<gene>
    <name evidence="7" type="ordered locus">AALP_Aa6g350500</name>
</gene>
<dbReference type="GO" id="GO:0016491">
    <property type="term" value="F:oxidoreductase activity"/>
    <property type="evidence" value="ECO:0007669"/>
    <property type="project" value="UniProtKB-KW"/>
</dbReference>
<dbReference type="PROSITE" id="PS51471">
    <property type="entry name" value="FE2OG_OXY"/>
    <property type="match status" value="1"/>
</dbReference>
<evidence type="ECO:0000259" key="6">
    <source>
        <dbReference type="PROSITE" id="PS51471"/>
    </source>
</evidence>
<dbReference type="Proteomes" id="UP000029120">
    <property type="component" value="Chromosome 6"/>
</dbReference>
<dbReference type="SUPFAM" id="SSF51197">
    <property type="entry name" value="Clavaminate synthase-like"/>
    <property type="match status" value="1"/>
</dbReference>
<evidence type="ECO:0000256" key="3">
    <source>
        <dbReference type="ARBA" id="ARBA00023002"/>
    </source>
</evidence>
<comment type="similarity">
    <text evidence="1 5">Belongs to the iron/ascorbate-dependent oxidoreductase family.</text>
</comment>
<evidence type="ECO:0000256" key="5">
    <source>
        <dbReference type="RuleBase" id="RU003682"/>
    </source>
</evidence>
<dbReference type="EMBL" id="CM002874">
    <property type="protein sequence ID" value="KFK33253.1"/>
    <property type="molecule type" value="Genomic_DNA"/>
</dbReference>
<proteinExistence type="inferred from homology"/>
<dbReference type="InterPro" id="IPR026992">
    <property type="entry name" value="DIOX_N"/>
</dbReference>
<feature type="domain" description="Fe2OG dioxygenase" evidence="6">
    <location>
        <begin position="211"/>
        <end position="311"/>
    </location>
</feature>
<dbReference type="InterPro" id="IPR005123">
    <property type="entry name" value="Oxoglu/Fe-dep_dioxygenase_dom"/>
</dbReference>
<dbReference type="eggNOG" id="KOG0143">
    <property type="taxonomic scope" value="Eukaryota"/>
</dbReference>
<reference evidence="8" key="1">
    <citation type="journal article" date="2015" name="Nat. Plants">
        <title>Genome expansion of Arabis alpina linked with retrotransposition and reduced symmetric DNA methylation.</title>
        <authorList>
            <person name="Willing E.M."/>
            <person name="Rawat V."/>
            <person name="Mandakova T."/>
            <person name="Maumus F."/>
            <person name="James G.V."/>
            <person name="Nordstroem K.J."/>
            <person name="Becker C."/>
            <person name="Warthmann N."/>
            <person name="Chica C."/>
            <person name="Szarzynska B."/>
            <person name="Zytnicki M."/>
            <person name="Albani M.C."/>
            <person name="Kiefer C."/>
            <person name="Bergonzi S."/>
            <person name="Castaings L."/>
            <person name="Mateos J.L."/>
            <person name="Berns M.C."/>
            <person name="Bujdoso N."/>
            <person name="Piofczyk T."/>
            <person name="de Lorenzo L."/>
            <person name="Barrero-Sicilia C."/>
            <person name="Mateos I."/>
            <person name="Piednoel M."/>
            <person name="Hagmann J."/>
            <person name="Chen-Min-Tao R."/>
            <person name="Iglesias-Fernandez R."/>
            <person name="Schuster S.C."/>
            <person name="Alonso-Blanco C."/>
            <person name="Roudier F."/>
            <person name="Carbonero P."/>
            <person name="Paz-Ares J."/>
            <person name="Davis S.J."/>
            <person name="Pecinka A."/>
            <person name="Quesneville H."/>
            <person name="Colot V."/>
            <person name="Lysak M.A."/>
            <person name="Weigel D."/>
            <person name="Coupland G."/>
            <person name="Schneeberger K."/>
        </authorList>
    </citation>
    <scope>NUCLEOTIDE SEQUENCE [LARGE SCALE GENOMIC DNA]</scope>
    <source>
        <strain evidence="8">cv. Pajares</strain>
    </source>
</reference>
<dbReference type="Gramene" id="KFK33253">
    <property type="protein sequence ID" value="KFK33253"/>
    <property type="gene ID" value="AALP_AA6G350500"/>
</dbReference>
<keyword evidence="3 5" id="KW-0560">Oxidoreductase</keyword>
<sequence length="360" mass="40924">MESKVAASQYTSILVPSVQEIVKDNMITSVPARYVRSDQDKTEISGDDSSLRTEIPVIDMNLLCSSTTSMDSEIDKLDFACKEWGFFQLVNHGMESSFLDKIKSEIQDFFKLPMEEKKKLWQQPNEIEGFGQAFVVSEEQKLDWADHFYLTMQPIALRKPRLFPKLPLPLRDTLDQYSAEVKSIAKILFAKMAIALKIKPDEMEKVFDDELGQRLRTMYYPPCPEPDKVIGIPPHSDATGLTILLQVNEVEGLQIKNNGKWVFVKPLPNAFIVNVGDILEIISNGTYRSIEHRGVVNSEKERLSLVAFHHPGVGKEIAPLKSLVERQKVAIFKSVTTEEFFDGFFSRKLSGKAYLDVMRI</sequence>
<keyword evidence="2 5" id="KW-0479">Metal-binding</keyword>
<evidence type="ECO:0000313" key="8">
    <source>
        <dbReference type="Proteomes" id="UP000029120"/>
    </source>
</evidence>
<dbReference type="OMA" id="KSDIQDH"/>
<dbReference type="Pfam" id="PF14226">
    <property type="entry name" value="DIOX_N"/>
    <property type="match status" value="1"/>
</dbReference>
<dbReference type="OrthoDB" id="288590at2759"/>
<dbReference type="AlphaFoldDB" id="A0A087GTQ1"/>
<keyword evidence="4 5" id="KW-0408">Iron</keyword>
<dbReference type="Pfam" id="PF03171">
    <property type="entry name" value="2OG-FeII_Oxy"/>
    <property type="match status" value="1"/>
</dbReference>
<organism evidence="7 8">
    <name type="scientific">Arabis alpina</name>
    <name type="common">Alpine rock-cress</name>
    <dbReference type="NCBI Taxonomy" id="50452"/>
    <lineage>
        <taxon>Eukaryota</taxon>
        <taxon>Viridiplantae</taxon>
        <taxon>Streptophyta</taxon>
        <taxon>Embryophyta</taxon>
        <taxon>Tracheophyta</taxon>
        <taxon>Spermatophyta</taxon>
        <taxon>Magnoliopsida</taxon>
        <taxon>eudicotyledons</taxon>
        <taxon>Gunneridae</taxon>
        <taxon>Pentapetalae</taxon>
        <taxon>rosids</taxon>
        <taxon>malvids</taxon>
        <taxon>Brassicales</taxon>
        <taxon>Brassicaceae</taxon>
        <taxon>Arabideae</taxon>
        <taxon>Arabis</taxon>
    </lineage>
</organism>
<accession>A0A087GTQ1</accession>
<dbReference type="InterPro" id="IPR050295">
    <property type="entry name" value="Plant_2OG-oxidoreductases"/>
</dbReference>